<comment type="caution">
    <text evidence="3">The sequence shown here is derived from an EMBL/GenBank/DDBJ whole genome shotgun (WGS) entry which is preliminary data.</text>
</comment>
<sequence length="144" mass="15223">MPSPRSPLTRLALAAVVGALLTTAAAAPAVAGDGRGGTPGGSGGSPGAEAHRAAARHAGAHGDRYPRFHRGIVAVRGGVALHSRPEFRSRVLRIARPGEVVWIYCRTLGQDVHGSRVWYLLADRAWAWAPARAIATTWPPPRWC</sequence>
<keyword evidence="2" id="KW-0732">Signal</keyword>
<evidence type="ECO:0000313" key="4">
    <source>
        <dbReference type="Proteomes" id="UP001601197"/>
    </source>
</evidence>
<evidence type="ECO:0000313" key="3">
    <source>
        <dbReference type="EMBL" id="MFE9170516.1"/>
    </source>
</evidence>
<keyword evidence="4" id="KW-1185">Reference proteome</keyword>
<dbReference type="EMBL" id="JBIAFJ010000009">
    <property type="protein sequence ID" value="MFE9170516.1"/>
    <property type="molecule type" value="Genomic_DNA"/>
</dbReference>
<feature type="compositionally biased region" description="Gly residues" evidence="1">
    <location>
        <begin position="33"/>
        <end position="46"/>
    </location>
</feature>
<evidence type="ECO:0000256" key="2">
    <source>
        <dbReference type="SAM" id="SignalP"/>
    </source>
</evidence>
<feature type="region of interest" description="Disordered" evidence="1">
    <location>
        <begin position="29"/>
        <end position="62"/>
    </location>
</feature>
<accession>A0ABW6KRG8</accession>
<organism evidence="3 4">
    <name type="scientific">Streptomyces kebangsaanensis</name>
    <dbReference type="NCBI Taxonomy" id="864058"/>
    <lineage>
        <taxon>Bacteria</taxon>
        <taxon>Bacillati</taxon>
        <taxon>Actinomycetota</taxon>
        <taxon>Actinomycetes</taxon>
        <taxon>Kitasatosporales</taxon>
        <taxon>Streptomycetaceae</taxon>
        <taxon>Streptomyces</taxon>
    </lineage>
</organism>
<gene>
    <name evidence="3" type="ORF">ACFYNZ_13480</name>
</gene>
<dbReference type="Proteomes" id="UP001601197">
    <property type="component" value="Unassembled WGS sequence"/>
</dbReference>
<proteinExistence type="predicted"/>
<protein>
    <submittedName>
        <fullName evidence="3">SH3 domain-containing protein</fullName>
    </submittedName>
</protein>
<name>A0ABW6KRG8_9ACTN</name>
<evidence type="ECO:0000256" key="1">
    <source>
        <dbReference type="SAM" id="MobiDB-lite"/>
    </source>
</evidence>
<dbReference type="RefSeq" id="WP_388346839.1">
    <property type="nucleotide sequence ID" value="NZ_JBIAFJ010000009.1"/>
</dbReference>
<feature type="chain" id="PRO_5045930493" evidence="2">
    <location>
        <begin position="27"/>
        <end position="144"/>
    </location>
</feature>
<reference evidence="3 4" key="1">
    <citation type="submission" date="2024-10" db="EMBL/GenBank/DDBJ databases">
        <title>The Natural Products Discovery Center: Release of the First 8490 Sequenced Strains for Exploring Actinobacteria Biosynthetic Diversity.</title>
        <authorList>
            <person name="Kalkreuter E."/>
            <person name="Kautsar S.A."/>
            <person name="Yang D."/>
            <person name="Bader C.D."/>
            <person name="Teijaro C.N."/>
            <person name="Fluegel L."/>
            <person name="Davis C.M."/>
            <person name="Simpson J.R."/>
            <person name="Lauterbach L."/>
            <person name="Steele A.D."/>
            <person name="Gui C."/>
            <person name="Meng S."/>
            <person name="Li G."/>
            <person name="Viehrig K."/>
            <person name="Ye F."/>
            <person name="Su P."/>
            <person name="Kiefer A.F."/>
            <person name="Nichols A."/>
            <person name="Cepeda A.J."/>
            <person name="Yan W."/>
            <person name="Fan B."/>
            <person name="Jiang Y."/>
            <person name="Adhikari A."/>
            <person name="Zheng C.-J."/>
            <person name="Schuster L."/>
            <person name="Cowan T.M."/>
            <person name="Smanski M.J."/>
            <person name="Chevrette M.G."/>
            <person name="De Carvalho L.P.S."/>
            <person name="Shen B."/>
        </authorList>
    </citation>
    <scope>NUCLEOTIDE SEQUENCE [LARGE SCALE GENOMIC DNA]</scope>
    <source>
        <strain evidence="3 4">NPDC007147</strain>
    </source>
</reference>
<feature type="signal peptide" evidence="2">
    <location>
        <begin position="1"/>
        <end position="26"/>
    </location>
</feature>